<dbReference type="InterPro" id="IPR007011">
    <property type="entry name" value="LEA_SMP_dom"/>
</dbReference>
<dbReference type="EMBL" id="KV878896">
    <property type="protein sequence ID" value="OJJ84508.1"/>
    <property type="molecule type" value="Genomic_DNA"/>
</dbReference>
<feature type="domain" description="SMP" evidence="2">
    <location>
        <begin position="145"/>
        <end position="179"/>
    </location>
</feature>
<feature type="domain" description="SMP" evidence="2">
    <location>
        <begin position="92"/>
        <end position="131"/>
    </location>
</feature>
<feature type="compositionally biased region" description="Polar residues" evidence="1">
    <location>
        <begin position="1"/>
        <end position="10"/>
    </location>
</feature>
<protein>
    <recommendedName>
        <fullName evidence="2">SMP domain-containing protein</fullName>
    </recommendedName>
</protein>
<feature type="region of interest" description="Disordered" evidence="1">
    <location>
        <begin position="1"/>
        <end position="20"/>
    </location>
</feature>
<evidence type="ECO:0000313" key="3">
    <source>
        <dbReference type="EMBL" id="OJJ84508.1"/>
    </source>
</evidence>
<keyword evidence="4" id="KW-1185">Reference proteome</keyword>
<feature type="compositionally biased region" description="Basic and acidic residues" evidence="1">
    <location>
        <begin position="179"/>
        <end position="189"/>
    </location>
</feature>
<feature type="region of interest" description="Disordered" evidence="1">
    <location>
        <begin position="155"/>
        <end position="189"/>
    </location>
</feature>
<dbReference type="GeneID" id="34458094"/>
<evidence type="ECO:0000259" key="2">
    <source>
        <dbReference type="Pfam" id="PF04927"/>
    </source>
</evidence>
<dbReference type="AlphaFoldDB" id="A0A1L9VKP6"/>
<dbReference type="RefSeq" id="XP_022401206.1">
    <property type="nucleotide sequence ID" value="XM_022541833.1"/>
</dbReference>
<dbReference type="Pfam" id="PF04927">
    <property type="entry name" value="SMP"/>
    <property type="match status" value="2"/>
</dbReference>
<gene>
    <name evidence="3" type="ORF">ASPGLDRAFT_1449125</name>
</gene>
<organism evidence="3 4">
    <name type="scientific">Aspergillus glaucus CBS 516.65</name>
    <dbReference type="NCBI Taxonomy" id="1160497"/>
    <lineage>
        <taxon>Eukaryota</taxon>
        <taxon>Fungi</taxon>
        <taxon>Dikarya</taxon>
        <taxon>Ascomycota</taxon>
        <taxon>Pezizomycotina</taxon>
        <taxon>Eurotiomycetes</taxon>
        <taxon>Eurotiomycetidae</taxon>
        <taxon>Eurotiales</taxon>
        <taxon>Aspergillaceae</taxon>
        <taxon>Aspergillus</taxon>
        <taxon>Aspergillus subgen. Aspergillus</taxon>
    </lineage>
</organism>
<evidence type="ECO:0000313" key="4">
    <source>
        <dbReference type="Proteomes" id="UP000184300"/>
    </source>
</evidence>
<accession>A0A1L9VKP6</accession>
<proteinExistence type="predicted"/>
<name>A0A1L9VKP6_ASPGL</name>
<evidence type="ECO:0000256" key="1">
    <source>
        <dbReference type="SAM" id="MobiDB-lite"/>
    </source>
</evidence>
<sequence length="189" mass="20207">MVDRMTSSSDLPVADLPSASFDLPSIDEIKRAAEAGQRITTEDVSVISQVESELTGSGPVHGGPAATAQSLAMRQMNYDTKIDELTRKPQSHITQEDAREIQATEGRAFNRPPEAGSVSAQVRSIANRNEALGLPPVAVDVPVYVTKDDAREAQHAESTVYGGQNPRGGMAAQMQSAADKIEYARRGSE</sequence>
<reference evidence="4" key="1">
    <citation type="journal article" date="2017" name="Genome Biol.">
        <title>Comparative genomics reveals high biological diversity and specific adaptations in the industrially and medically important fungal genus Aspergillus.</title>
        <authorList>
            <person name="de Vries R.P."/>
            <person name="Riley R."/>
            <person name="Wiebenga A."/>
            <person name="Aguilar-Osorio G."/>
            <person name="Amillis S."/>
            <person name="Uchima C.A."/>
            <person name="Anderluh G."/>
            <person name="Asadollahi M."/>
            <person name="Askin M."/>
            <person name="Barry K."/>
            <person name="Battaglia E."/>
            <person name="Bayram O."/>
            <person name="Benocci T."/>
            <person name="Braus-Stromeyer S.A."/>
            <person name="Caldana C."/>
            <person name="Canovas D."/>
            <person name="Cerqueira G.C."/>
            <person name="Chen F."/>
            <person name="Chen W."/>
            <person name="Choi C."/>
            <person name="Clum A."/>
            <person name="Dos Santos R.A."/>
            <person name="Damasio A.R."/>
            <person name="Diallinas G."/>
            <person name="Emri T."/>
            <person name="Fekete E."/>
            <person name="Flipphi M."/>
            <person name="Freyberg S."/>
            <person name="Gallo A."/>
            <person name="Gournas C."/>
            <person name="Habgood R."/>
            <person name="Hainaut M."/>
            <person name="Harispe M.L."/>
            <person name="Henrissat B."/>
            <person name="Hilden K.S."/>
            <person name="Hope R."/>
            <person name="Hossain A."/>
            <person name="Karabika E."/>
            <person name="Karaffa L."/>
            <person name="Karanyi Z."/>
            <person name="Krasevec N."/>
            <person name="Kuo A."/>
            <person name="Kusch H."/>
            <person name="LaButti K."/>
            <person name="Lagendijk E.L."/>
            <person name="Lapidus A."/>
            <person name="Levasseur A."/>
            <person name="Lindquist E."/>
            <person name="Lipzen A."/>
            <person name="Logrieco A.F."/>
            <person name="MacCabe A."/>
            <person name="Maekelae M.R."/>
            <person name="Malavazi I."/>
            <person name="Melin P."/>
            <person name="Meyer V."/>
            <person name="Mielnichuk N."/>
            <person name="Miskei M."/>
            <person name="Molnar A.P."/>
            <person name="Mule G."/>
            <person name="Ngan C.Y."/>
            <person name="Orejas M."/>
            <person name="Orosz E."/>
            <person name="Ouedraogo J.P."/>
            <person name="Overkamp K.M."/>
            <person name="Park H.-S."/>
            <person name="Perrone G."/>
            <person name="Piumi F."/>
            <person name="Punt P.J."/>
            <person name="Ram A.F."/>
            <person name="Ramon A."/>
            <person name="Rauscher S."/>
            <person name="Record E."/>
            <person name="Riano-Pachon D.M."/>
            <person name="Robert V."/>
            <person name="Roehrig J."/>
            <person name="Ruller R."/>
            <person name="Salamov A."/>
            <person name="Salih N.S."/>
            <person name="Samson R.A."/>
            <person name="Sandor E."/>
            <person name="Sanguinetti M."/>
            <person name="Schuetze T."/>
            <person name="Sepcic K."/>
            <person name="Shelest E."/>
            <person name="Sherlock G."/>
            <person name="Sophianopoulou V."/>
            <person name="Squina F.M."/>
            <person name="Sun H."/>
            <person name="Susca A."/>
            <person name="Todd R.B."/>
            <person name="Tsang A."/>
            <person name="Unkles S.E."/>
            <person name="van de Wiele N."/>
            <person name="van Rossen-Uffink D."/>
            <person name="Oliveira J.V."/>
            <person name="Vesth T.C."/>
            <person name="Visser J."/>
            <person name="Yu J.-H."/>
            <person name="Zhou M."/>
            <person name="Andersen M.R."/>
            <person name="Archer D.B."/>
            <person name="Baker S.E."/>
            <person name="Benoit I."/>
            <person name="Brakhage A.A."/>
            <person name="Braus G.H."/>
            <person name="Fischer R."/>
            <person name="Frisvad J.C."/>
            <person name="Goldman G.H."/>
            <person name="Houbraken J."/>
            <person name="Oakley B."/>
            <person name="Pocsi I."/>
            <person name="Scazzocchio C."/>
            <person name="Seiboth B."/>
            <person name="vanKuyk P.A."/>
            <person name="Wortman J."/>
            <person name="Dyer P.S."/>
            <person name="Grigoriev I.V."/>
        </authorList>
    </citation>
    <scope>NUCLEOTIDE SEQUENCE [LARGE SCALE GENOMIC DNA]</scope>
    <source>
        <strain evidence="4">CBS 516.65</strain>
    </source>
</reference>
<dbReference type="Proteomes" id="UP000184300">
    <property type="component" value="Unassembled WGS sequence"/>
</dbReference>
<dbReference type="STRING" id="1160497.A0A1L9VKP6"/>
<dbReference type="VEuPathDB" id="FungiDB:ASPGLDRAFT_1449125"/>
<dbReference type="OrthoDB" id="2799468at2759"/>